<dbReference type="Pfam" id="PF01330">
    <property type="entry name" value="RuvA_N"/>
    <property type="match status" value="1"/>
</dbReference>
<feature type="domain" description="Helix-hairpin-helix DNA-binding motif class 1" evidence="7">
    <location>
        <begin position="108"/>
        <end position="127"/>
    </location>
</feature>
<evidence type="ECO:0000256" key="6">
    <source>
        <dbReference type="HAMAP-Rule" id="MF_00031"/>
    </source>
</evidence>
<dbReference type="SUPFAM" id="SSF46929">
    <property type="entry name" value="DNA helicase RuvA subunit, C-terminal domain"/>
    <property type="match status" value="1"/>
</dbReference>
<dbReference type="SUPFAM" id="SSF47781">
    <property type="entry name" value="RuvA domain 2-like"/>
    <property type="match status" value="1"/>
</dbReference>
<keyword evidence="8" id="KW-0547">Nucleotide-binding</keyword>
<gene>
    <name evidence="6" type="primary">ruvA</name>
    <name evidence="8" type="ORF">B0H50_101187</name>
</gene>
<keyword evidence="2 6" id="KW-0227">DNA damage</keyword>
<evidence type="ECO:0000256" key="5">
    <source>
        <dbReference type="ARBA" id="ARBA00023204"/>
    </source>
</evidence>
<dbReference type="Proteomes" id="UP000245523">
    <property type="component" value="Unassembled WGS sequence"/>
</dbReference>
<feature type="region of interest" description="Domain III" evidence="6">
    <location>
        <begin position="147"/>
        <end position="196"/>
    </location>
</feature>
<sequence length="196" mass="20764">MIESLHGILIERHPTFAVIECGGVGYGVQISSRTGERLPQEGSELTMLTHLVVREDAMELFGFADSQEKEVFLNMISVNGVGPKTAQRILSGISPGDFLAIIAREDKTALGKIKGVGKKTAEQFILALKDKAIALSSVSGGEQTALLSPNQSEAVLALHTLGVKDPAAQKAVEKAVEILGVNASVTQIIPEALKHV</sequence>
<comment type="caution">
    <text evidence="6">Lacks conserved residue(s) required for the propagation of feature annotation.</text>
</comment>
<dbReference type="RefSeq" id="WP_106197396.1">
    <property type="nucleotide sequence ID" value="NZ_JAXEIU010000053.1"/>
</dbReference>
<dbReference type="InterPro" id="IPR012340">
    <property type="entry name" value="NA-bd_OB-fold"/>
</dbReference>
<dbReference type="Pfam" id="PF14520">
    <property type="entry name" value="HHH_5"/>
    <property type="match status" value="1"/>
</dbReference>
<evidence type="ECO:0000256" key="1">
    <source>
        <dbReference type="ARBA" id="ARBA00022490"/>
    </source>
</evidence>
<organism evidence="8 9">
    <name type="scientific">Hallerella porci</name>
    <dbReference type="NCBI Taxonomy" id="1945871"/>
    <lineage>
        <taxon>Bacteria</taxon>
        <taxon>Pseudomonadati</taxon>
        <taxon>Fibrobacterota</taxon>
        <taxon>Fibrobacteria</taxon>
        <taxon>Fibrobacterales</taxon>
        <taxon>Fibrobacteraceae</taxon>
        <taxon>Hallerella</taxon>
    </lineage>
</organism>
<evidence type="ECO:0000259" key="7">
    <source>
        <dbReference type="SMART" id="SM00278"/>
    </source>
</evidence>
<dbReference type="NCBIfam" id="TIGR00084">
    <property type="entry name" value="ruvA"/>
    <property type="match status" value="1"/>
</dbReference>
<keyword evidence="1 6" id="KW-0963">Cytoplasm</keyword>
<evidence type="ECO:0000256" key="3">
    <source>
        <dbReference type="ARBA" id="ARBA00023125"/>
    </source>
</evidence>
<keyword evidence="9" id="KW-1185">Reference proteome</keyword>
<dbReference type="Gene3D" id="1.10.150.20">
    <property type="entry name" value="5' to 3' exonuclease, C-terminal subdomain"/>
    <property type="match status" value="1"/>
</dbReference>
<comment type="subunit">
    <text evidence="6">Homotetramer. Forms an RuvA(8)-RuvB(12)-Holliday junction (HJ) complex. HJ DNA is sandwiched between 2 RuvA tetramers; dsDNA enters through RuvA and exits via RuvB. An RuvB hexamer assembles on each DNA strand where it exits the tetramer. Each RuvB hexamer is contacted by two RuvA subunits (via domain III) on 2 adjacent RuvB subunits; this complex drives branch migration. In the full resolvosome a probable DNA-RuvA(4)-RuvB(12)-RuvC(2) complex forms which resolves the HJ.</text>
</comment>
<evidence type="ECO:0000256" key="2">
    <source>
        <dbReference type="ARBA" id="ARBA00022763"/>
    </source>
</evidence>
<keyword evidence="5 6" id="KW-0234">DNA repair</keyword>
<name>A0ABX5LP33_9BACT</name>
<comment type="subcellular location">
    <subcellularLocation>
        <location evidence="6">Cytoplasm</location>
    </subcellularLocation>
</comment>
<comment type="function">
    <text evidence="6">The RuvA-RuvB-RuvC complex processes Holliday junction (HJ) DNA during genetic recombination and DNA repair, while the RuvA-RuvB complex plays an important role in the rescue of blocked DNA replication forks via replication fork reversal (RFR). RuvA specifically binds to HJ cruciform DNA, conferring on it an open structure. The RuvB hexamer acts as an ATP-dependent pump, pulling dsDNA into and through the RuvAB complex. HJ branch migration allows RuvC to scan DNA until it finds its consensus sequence, where it cleaves and resolves the cruciform DNA.</text>
</comment>
<keyword evidence="3 6" id="KW-0238">DNA-binding</keyword>
<dbReference type="CDD" id="cd14332">
    <property type="entry name" value="UBA_RuvA_C"/>
    <property type="match status" value="1"/>
</dbReference>
<evidence type="ECO:0000313" key="8">
    <source>
        <dbReference type="EMBL" id="PWL04174.1"/>
    </source>
</evidence>
<dbReference type="InterPro" id="IPR011114">
    <property type="entry name" value="RuvA_C"/>
</dbReference>
<dbReference type="Gene3D" id="2.40.50.140">
    <property type="entry name" value="Nucleic acid-binding proteins"/>
    <property type="match status" value="1"/>
</dbReference>
<evidence type="ECO:0000256" key="4">
    <source>
        <dbReference type="ARBA" id="ARBA00023172"/>
    </source>
</evidence>
<comment type="domain">
    <text evidence="6">Has three domains with a flexible linker between the domains II and III and assumes an 'L' shape. Domain III is highly mobile and contacts RuvB.</text>
</comment>
<dbReference type="HAMAP" id="MF_00031">
    <property type="entry name" value="DNA_HJ_migration_RuvA"/>
    <property type="match status" value="1"/>
</dbReference>
<dbReference type="Pfam" id="PF07499">
    <property type="entry name" value="RuvA_C"/>
    <property type="match status" value="1"/>
</dbReference>
<proteinExistence type="inferred from homology"/>
<dbReference type="InterPro" id="IPR013849">
    <property type="entry name" value="DNA_helicase_Holl-junc_RuvA_I"/>
</dbReference>
<dbReference type="InterPro" id="IPR010994">
    <property type="entry name" value="RuvA_2-like"/>
</dbReference>
<keyword evidence="4 6" id="KW-0233">DNA recombination</keyword>
<dbReference type="SMART" id="SM00278">
    <property type="entry name" value="HhH1"/>
    <property type="match status" value="2"/>
</dbReference>
<comment type="caution">
    <text evidence="8">The sequence shown here is derived from an EMBL/GenBank/DDBJ whole genome shotgun (WGS) entry which is preliminary data.</text>
</comment>
<feature type="region of interest" description="Domain I" evidence="6">
    <location>
        <begin position="1"/>
        <end position="64"/>
    </location>
</feature>
<keyword evidence="8" id="KW-0378">Hydrolase</keyword>
<evidence type="ECO:0000313" key="9">
    <source>
        <dbReference type="Proteomes" id="UP000245523"/>
    </source>
</evidence>
<keyword evidence="8" id="KW-0347">Helicase</keyword>
<dbReference type="EMBL" id="QGHD01000001">
    <property type="protein sequence ID" value="PWL04174.1"/>
    <property type="molecule type" value="Genomic_DNA"/>
</dbReference>
<dbReference type="SUPFAM" id="SSF50249">
    <property type="entry name" value="Nucleic acid-binding proteins"/>
    <property type="match status" value="1"/>
</dbReference>
<dbReference type="Gene3D" id="1.10.8.10">
    <property type="entry name" value="DNA helicase RuvA subunit, C-terminal domain"/>
    <property type="match status" value="1"/>
</dbReference>
<accession>A0ABX5LP33</accession>
<protein>
    <recommendedName>
        <fullName evidence="6">Holliday junction branch migration complex subunit RuvA</fullName>
    </recommendedName>
</protein>
<reference evidence="8 9" key="1">
    <citation type="submission" date="2018-05" db="EMBL/GenBank/DDBJ databases">
        <title>Animal gut microbial communities from fecal samples from Wisconsin, USA.</title>
        <authorList>
            <person name="Neumann A."/>
        </authorList>
    </citation>
    <scope>NUCLEOTIDE SEQUENCE [LARGE SCALE GENOMIC DNA]</scope>
    <source>
        <strain evidence="8 9">UWS4</strain>
    </source>
</reference>
<dbReference type="GO" id="GO:0004386">
    <property type="term" value="F:helicase activity"/>
    <property type="evidence" value="ECO:0007669"/>
    <property type="project" value="UniProtKB-KW"/>
</dbReference>
<comment type="similarity">
    <text evidence="6">Belongs to the RuvA family.</text>
</comment>
<dbReference type="InterPro" id="IPR000085">
    <property type="entry name" value="RuvA"/>
</dbReference>
<dbReference type="InterPro" id="IPR036267">
    <property type="entry name" value="RuvA_C_sf"/>
</dbReference>
<dbReference type="InterPro" id="IPR003583">
    <property type="entry name" value="Hlx-hairpin-Hlx_DNA-bd_motif"/>
</dbReference>
<keyword evidence="8" id="KW-0067">ATP-binding</keyword>
<feature type="domain" description="Helix-hairpin-helix DNA-binding motif class 1" evidence="7">
    <location>
        <begin position="73"/>
        <end position="92"/>
    </location>
</feature>